<feature type="domain" description="ABC transporter" evidence="11">
    <location>
        <begin position="1227"/>
        <end position="1457"/>
    </location>
</feature>
<dbReference type="PROSITE" id="PS50929">
    <property type="entry name" value="ABC_TM1F"/>
    <property type="match status" value="2"/>
</dbReference>
<evidence type="ECO:0000256" key="8">
    <source>
        <dbReference type="ARBA" id="ARBA00023136"/>
    </source>
</evidence>
<dbReference type="SMART" id="SM00382">
    <property type="entry name" value="AAA"/>
    <property type="match status" value="2"/>
</dbReference>
<keyword evidence="8 10" id="KW-0472">Membrane</keyword>
<dbReference type="Pfam" id="PF00664">
    <property type="entry name" value="ABC_membrane"/>
    <property type="match status" value="2"/>
</dbReference>
<dbReference type="Pfam" id="PF00005">
    <property type="entry name" value="ABC_tran"/>
    <property type="match status" value="2"/>
</dbReference>
<evidence type="ECO:0000256" key="1">
    <source>
        <dbReference type="ARBA" id="ARBA00004370"/>
    </source>
</evidence>
<dbReference type="CDD" id="cd18596">
    <property type="entry name" value="ABC_6TM_VMR1_D1_like"/>
    <property type="match status" value="1"/>
</dbReference>
<keyword evidence="7 10" id="KW-1133">Transmembrane helix</keyword>
<evidence type="ECO:0000256" key="6">
    <source>
        <dbReference type="ARBA" id="ARBA00022840"/>
    </source>
</evidence>
<dbReference type="CDD" id="cd18604">
    <property type="entry name" value="ABC_6TM_VMR1_D2_like"/>
    <property type="match status" value="1"/>
</dbReference>
<evidence type="ECO:0000256" key="4">
    <source>
        <dbReference type="ARBA" id="ARBA00022737"/>
    </source>
</evidence>
<dbReference type="SUPFAM" id="SSF90123">
    <property type="entry name" value="ABC transporter transmembrane region"/>
    <property type="match status" value="2"/>
</dbReference>
<feature type="transmembrane region" description="Helical" evidence="10">
    <location>
        <begin position="290"/>
        <end position="313"/>
    </location>
</feature>
<comment type="subcellular location">
    <subcellularLocation>
        <location evidence="1">Membrane</location>
    </subcellularLocation>
</comment>
<evidence type="ECO:0000256" key="5">
    <source>
        <dbReference type="ARBA" id="ARBA00022741"/>
    </source>
</evidence>
<evidence type="ECO:0000259" key="11">
    <source>
        <dbReference type="PROSITE" id="PS50893"/>
    </source>
</evidence>
<feature type="transmembrane region" description="Helical" evidence="10">
    <location>
        <begin position="930"/>
        <end position="952"/>
    </location>
</feature>
<dbReference type="CDD" id="cd03250">
    <property type="entry name" value="ABCC_MRP_domain1"/>
    <property type="match status" value="1"/>
</dbReference>
<evidence type="ECO:0000256" key="2">
    <source>
        <dbReference type="ARBA" id="ARBA00022448"/>
    </source>
</evidence>
<evidence type="ECO:0000313" key="13">
    <source>
        <dbReference type="EMBL" id="GAT54702.1"/>
    </source>
</evidence>
<dbReference type="InterPro" id="IPR027417">
    <property type="entry name" value="P-loop_NTPase"/>
</dbReference>
<dbReference type="InterPro" id="IPR036640">
    <property type="entry name" value="ABC1_TM_sf"/>
</dbReference>
<feature type="domain" description="ABC transmembrane type-1" evidence="12">
    <location>
        <begin position="252"/>
        <end position="544"/>
    </location>
</feature>
<feature type="transmembrane region" description="Helical" evidence="10">
    <location>
        <begin position="12"/>
        <end position="31"/>
    </location>
</feature>
<dbReference type="PROSITE" id="PS00211">
    <property type="entry name" value="ABC_TRANSPORTER_1"/>
    <property type="match status" value="2"/>
</dbReference>
<protein>
    <submittedName>
        <fullName evidence="13">Multidrug resistance-associated ABC transporter protein</fullName>
    </submittedName>
</protein>
<feature type="transmembrane region" description="Helical" evidence="10">
    <location>
        <begin position="242"/>
        <end position="266"/>
    </location>
</feature>
<name>A0ABQ0LUN5_MYCCL</name>
<feature type="compositionally biased region" description="Acidic residues" evidence="9">
    <location>
        <begin position="1203"/>
        <end position="1213"/>
    </location>
</feature>
<evidence type="ECO:0000256" key="10">
    <source>
        <dbReference type="SAM" id="Phobius"/>
    </source>
</evidence>
<dbReference type="PANTHER" id="PTHR24223:SF353">
    <property type="entry name" value="ABC TRANSPORTER ATP-BINDING PROTEIN_PERMEASE VMR1-RELATED"/>
    <property type="match status" value="1"/>
</dbReference>
<organism evidence="13 14">
    <name type="scientific">Mycena chlorophos</name>
    <name type="common">Agaric fungus</name>
    <name type="synonym">Agaricus chlorophos</name>
    <dbReference type="NCBI Taxonomy" id="658473"/>
    <lineage>
        <taxon>Eukaryota</taxon>
        <taxon>Fungi</taxon>
        <taxon>Dikarya</taxon>
        <taxon>Basidiomycota</taxon>
        <taxon>Agaricomycotina</taxon>
        <taxon>Agaricomycetes</taxon>
        <taxon>Agaricomycetidae</taxon>
        <taxon>Agaricales</taxon>
        <taxon>Marasmiineae</taxon>
        <taxon>Mycenaceae</taxon>
        <taxon>Mycena</taxon>
    </lineage>
</organism>
<keyword evidence="6" id="KW-0067">ATP-binding</keyword>
<dbReference type="Proteomes" id="UP000815677">
    <property type="component" value="Unassembled WGS sequence"/>
</dbReference>
<feature type="transmembrane region" description="Helical" evidence="10">
    <location>
        <begin position="69"/>
        <end position="85"/>
    </location>
</feature>
<keyword evidence="5" id="KW-0547">Nucleotide-binding</keyword>
<dbReference type="InterPro" id="IPR003439">
    <property type="entry name" value="ABC_transporter-like_ATP-bd"/>
</dbReference>
<evidence type="ECO:0000259" key="12">
    <source>
        <dbReference type="PROSITE" id="PS50929"/>
    </source>
</evidence>
<feature type="region of interest" description="Disordered" evidence="9">
    <location>
        <begin position="1203"/>
        <end position="1222"/>
    </location>
</feature>
<dbReference type="Gene3D" id="1.20.1560.10">
    <property type="entry name" value="ABC transporter type 1, transmembrane domain"/>
    <property type="match status" value="2"/>
</dbReference>
<sequence length="1478" mass="162525">MVPLDLIDALRVAGVGLSALALFTSALIRSLRPAVQLERDALDPFDVVDVQDTPVDEARFRREARLRKLVIVACLLGVVACQWPARDAPQLFAAYMVLLALLPVHSTSILHLSLLGLLASWVECTLLLVPSVPSTPRLETVAALYSVSAAIALTTPFGPPLHHRRDNDSQFGEANVAQNANGSIANIWLFMFATKILSLARRPDFAIKHLPVLQASMRATQNYNAIHRFDDPRTRLHLLGRLLRINASGVSALLALSFVISFAYYAPPFFLKKLLEYLEADPTRHDTSWAWVWVAGFFVAHFVLSLLMGQLVFVSKALQTRIQVHLNSLLFAKTLVRKDITAASQDDRDDNSTTNSKAGIIALMSSDVDQVGALADSIYDIADTPFEILVGVFFLYQLLGTSALVGLGVTLVCLPLHQRSGGIVTVAQRSLAKARDERVSLTNEMLGAIRMLKFMAWERNFESRLLQLREKELSYQKISFTIEAIWTALGNSVPIIFALVSFWHFTVIAGNALTPAIAFTALSIFTELQYSIKGIPASLIRLIQGFVSLGRISHYLKGPEVAPVLPLTQQPRRLAFESVSVTWPQATTAQSPFTMRDLSLEFPAGQLTLVCGRFGSGKTLLLLALLGEADVLAGQIICPRSPPNALLSNPKDSEAWIVDGLCAYVPQTAWLRNQSIKENILFNLPYDETRYRETLFACALEADLRLLDDGDDTEIGERGINLSGGQKQRVSLARAVYSRASILLLDDILSAVDSHTAQHIHAQCLDGPLLRGRTVILVSHHVQLCAAYIVALDNGRVQFQGTADAFKGSTMYGTLVQTSGQQTPTNGPSLTEKLDVEVEELPVQPDESTAPAATKKKPRKLVKEEERLVGHVDFGIWTAYFHSWGTRTQWIVLVLVLLAAAGSPVLENGWLRIWAGSSEAESSSARGPLFYVGVYAALTLGGLAVKTLRWYILYSGSIQASRKLFQGLLHSILLANIRFHDTISRGLLLNRFGRDLEGIDRRISATIGHCVIAFISTWITFVVISVVGGPIFCLAAFVLGVVFFRYGRVRVLMHQPKHNSHLNPQMFSNASREMRRLASVSSSPLHSLYWETVSGIAVLRAFGGSTQFLLDMLALLDINTAPKYWSLATSQWLSFRANALTTVLVGLVAVMAVMFPHIDAALAGFTVMFAQNMAHDFQNMAHRFSGLEQDLVAMERIREFSEIEPEEDEDDDERAMPPSGWPHEGRIEVESLGVRYAEDLPPVLHDLSFTIRPGEKIGIIGRTGSGKTTLGLSFLRFVPSSLTTGRILIDGVDIGSIGLRDLRRGLTIIPQDPTILSGTIRSTVDPEDEYSDAEIFTALRRVHLPHTSLDAHVAEGGENFSAGEKQLLCMARAILKQSKVLIMDEATASVDFSTDELITQSVREAFASSTVLTIAHRLSTIVAYDRVMVLHEGRIAELDSPRTLLADPESAFHGMCAAMGEEELEMLKRLAEGNVVVQ</sequence>
<evidence type="ECO:0000256" key="3">
    <source>
        <dbReference type="ARBA" id="ARBA00022692"/>
    </source>
</evidence>
<dbReference type="InterPro" id="IPR003593">
    <property type="entry name" value="AAA+_ATPase"/>
</dbReference>
<keyword evidence="4" id="KW-0677">Repeat</keyword>
<feature type="transmembrane region" description="Helical" evidence="10">
    <location>
        <begin position="1027"/>
        <end position="1047"/>
    </location>
</feature>
<dbReference type="PROSITE" id="PS50893">
    <property type="entry name" value="ABC_TRANSPORTER_2"/>
    <property type="match status" value="2"/>
</dbReference>
<dbReference type="InterPro" id="IPR017871">
    <property type="entry name" value="ABC_transporter-like_CS"/>
</dbReference>
<feature type="transmembrane region" description="Helical" evidence="10">
    <location>
        <begin position="890"/>
        <end position="910"/>
    </location>
</feature>
<gene>
    <name evidence="13" type="ORF">MCHLO_11537</name>
</gene>
<accession>A0ABQ0LUN5</accession>
<dbReference type="PANTHER" id="PTHR24223">
    <property type="entry name" value="ATP-BINDING CASSETTE SUB-FAMILY C"/>
    <property type="match status" value="1"/>
</dbReference>
<keyword evidence="3 10" id="KW-0812">Transmembrane</keyword>
<dbReference type="SUPFAM" id="SSF52540">
    <property type="entry name" value="P-loop containing nucleoside triphosphate hydrolases"/>
    <property type="match status" value="2"/>
</dbReference>
<dbReference type="InterPro" id="IPR050173">
    <property type="entry name" value="ABC_transporter_C-like"/>
</dbReference>
<feature type="domain" description="ABC transporter" evidence="11">
    <location>
        <begin position="574"/>
        <end position="819"/>
    </location>
</feature>
<dbReference type="InterPro" id="IPR011527">
    <property type="entry name" value="ABC1_TM_dom"/>
</dbReference>
<feature type="domain" description="ABC transmembrane type-1" evidence="12">
    <location>
        <begin position="891"/>
        <end position="1189"/>
    </location>
</feature>
<keyword evidence="14" id="KW-1185">Reference proteome</keyword>
<dbReference type="CDD" id="cd03244">
    <property type="entry name" value="ABCC_MRP_domain2"/>
    <property type="match status" value="1"/>
</dbReference>
<evidence type="ECO:0000256" key="9">
    <source>
        <dbReference type="SAM" id="MobiDB-lite"/>
    </source>
</evidence>
<feature type="transmembrane region" description="Helical" evidence="10">
    <location>
        <begin position="1139"/>
        <end position="1158"/>
    </location>
</feature>
<evidence type="ECO:0000256" key="7">
    <source>
        <dbReference type="ARBA" id="ARBA00022989"/>
    </source>
</evidence>
<proteinExistence type="predicted"/>
<reference evidence="13" key="1">
    <citation type="submission" date="2014-09" db="EMBL/GenBank/DDBJ databases">
        <title>Genome sequence of the luminous mushroom Mycena chlorophos for searching fungal bioluminescence genes.</title>
        <authorList>
            <person name="Tanaka Y."/>
            <person name="Kasuga D."/>
            <person name="Oba Y."/>
            <person name="Hase S."/>
            <person name="Sato K."/>
            <person name="Oba Y."/>
            <person name="Sakakibara Y."/>
        </authorList>
    </citation>
    <scope>NUCLEOTIDE SEQUENCE</scope>
</reference>
<feature type="transmembrane region" description="Helical" evidence="10">
    <location>
        <begin position="105"/>
        <end position="129"/>
    </location>
</feature>
<keyword evidence="2" id="KW-0813">Transport</keyword>
<dbReference type="EMBL" id="DF848742">
    <property type="protein sequence ID" value="GAT54702.1"/>
    <property type="molecule type" value="Genomic_DNA"/>
</dbReference>
<dbReference type="Gene3D" id="3.40.50.300">
    <property type="entry name" value="P-loop containing nucleotide triphosphate hydrolases"/>
    <property type="match status" value="2"/>
</dbReference>
<evidence type="ECO:0000313" key="14">
    <source>
        <dbReference type="Proteomes" id="UP000815677"/>
    </source>
</evidence>